<evidence type="ECO:0000256" key="6">
    <source>
        <dbReference type="SAM" id="MobiDB-lite"/>
    </source>
</evidence>
<keyword evidence="5 7" id="KW-0472">Membrane</keyword>
<dbReference type="InterPro" id="IPR001851">
    <property type="entry name" value="ABC_transp_permease"/>
</dbReference>
<dbReference type="OrthoDB" id="9804361at2"/>
<comment type="subcellular location">
    <subcellularLocation>
        <location evidence="1">Cell membrane</location>
        <topology evidence="1">Multi-pass membrane protein</topology>
    </subcellularLocation>
</comment>
<sequence>MSARVPAPAVTEESALPATLPASRPGSGRTGRRLAWCGRHRVALTLVFLVVFPWIAPYQALAVNILVLGLYALGFNLLFGYTGLLSFGHAAFLGGGAYGCGIAIVHYGLHPAMALVAGTLLATGIAAVMGVLAIRTRGIYFAMTTLALSMCVYYAFYQAEAFTGGENGLRGINVPALTLPGLRLDLHDPVVKYYAVLAVVGVAVWLFSRLLSSPFGAALEAIRENEGRAQACGYDVRRMKLAAFVISGALCGLAGGIQAIHLSIVPIETMHYSTSGQAVMMALLGGMGTFFGPFVGAATFALLQDGLATVTSHWQLFVGAIFIGFVLFLPLGIWGEVLARLRRAGW</sequence>
<organism evidence="8 9">
    <name type="scientific">Methylobacterium mesophilicum SR1.6/6</name>
    <dbReference type="NCBI Taxonomy" id="908290"/>
    <lineage>
        <taxon>Bacteria</taxon>
        <taxon>Pseudomonadati</taxon>
        <taxon>Pseudomonadota</taxon>
        <taxon>Alphaproteobacteria</taxon>
        <taxon>Hyphomicrobiales</taxon>
        <taxon>Methylobacteriaceae</taxon>
        <taxon>Methylobacterium</taxon>
    </lineage>
</organism>
<feature type="transmembrane region" description="Helical" evidence="7">
    <location>
        <begin position="241"/>
        <end position="267"/>
    </location>
</feature>
<proteinExistence type="predicted"/>
<feature type="transmembrane region" description="Helical" evidence="7">
    <location>
        <begin position="139"/>
        <end position="157"/>
    </location>
</feature>
<evidence type="ECO:0000256" key="3">
    <source>
        <dbReference type="ARBA" id="ARBA00022692"/>
    </source>
</evidence>
<protein>
    <submittedName>
        <fullName evidence="8">Branched-chain amino acid ABC transporter permease</fullName>
    </submittedName>
</protein>
<reference evidence="8 9" key="1">
    <citation type="journal article" date="2012" name="Genet. Mol. Biol.">
        <title>Analysis of 16S rRNA and mxaF genes revealing insights into Methylobacterium niche-specific plant association.</title>
        <authorList>
            <person name="Dourado M.N."/>
            <person name="Andreote F.D."/>
            <person name="Dini-Andreote F."/>
            <person name="Conti R."/>
            <person name="Araujo J.M."/>
            <person name="Araujo W.L."/>
        </authorList>
    </citation>
    <scope>NUCLEOTIDE SEQUENCE [LARGE SCALE GENOMIC DNA]</scope>
    <source>
        <strain evidence="8 9">SR1.6/6</strain>
    </source>
</reference>
<feature type="transmembrane region" description="Helical" evidence="7">
    <location>
        <begin position="193"/>
        <end position="211"/>
    </location>
</feature>
<feature type="transmembrane region" description="Helical" evidence="7">
    <location>
        <begin position="34"/>
        <end position="55"/>
    </location>
</feature>
<dbReference type="Pfam" id="PF02653">
    <property type="entry name" value="BPD_transp_2"/>
    <property type="match status" value="1"/>
</dbReference>
<evidence type="ECO:0000313" key="9">
    <source>
        <dbReference type="Proteomes" id="UP000012488"/>
    </source>
</evidence>
<keyword evidence="3 7" id="KW-0812">Transmembrane</keyword>
<name>A0A6B9FL80_9HYPH</name>
<evidence type="ECO:0000256" key="1">
    <source>
        <dbReference type="ARBA" id="ARBA00004651"/>
    </source>
</evidence>
<reference evidence="8 9" key="2">
    <citation type="journal article" date="2013" name="Genome Announc.">
        <title>Draft Genome Sequence of Methylobacterium mesophilicum Strain SR1.6/6, Isolated from Citrus sinensis.</title>
        <authorList>
            <person name="Marinho Almeida D."/>
            <person name="Dini-Andreote F."/>
            <person name="Camargo Neves A.A."/>
            <person name="Juca Ramos R.T."/>
            <person name="Andreote F.D."/>
            <person name="Carneiro A.R."/>
            <person name="Oliveira de Souza Lima A."/>
            <person name="Caracciolo Gomes de Sa P.H."/>
            <person name="Ribeiro Barbosa M.S."/>
            <person name="Araujo W.L."/>
            <person name="Silva A."/>
        </authorList>
    </citation>
    <scope>NUCLEOTIDE SEQUENCE [LARGE SCALE GENOMIC DNA]</scope>
    <source>
        <strain evidence="8 9">SR1.6/6</strain>
    </source>
</reference>
<dbReference type="GO" id="GO:0015658">
    <property type="term" value="F:branched-chain amino acid transmembrane transporter activity"/>
    <property type="evidence" value="ECO:0007669"/>
    <property type="project" value="InterPro"/>
</dbReference>
<evidence type="ECO:0000313" key="8">
    <source>
        <dbReference type="EMBL" id="QGY02486.1"/>
    </source>
</evidence>
<dbReference type="CDD" id="cd06581">
    <property type="entry name" value="TM_PBP1_LivM_like"/>
    <property type="match status" value="1"/>
</dbReference>
<feature type="transmembrane region" description="Helical" evidence="7">
    <location>
        <begin position="61"/>
        <end position="79"/>
    </location>
</feature>
<feature type="transmembrane region" description="Helical" evidence="7">
    <location>
        <begin position="314"/>
        <end position="334"/>
    </location>
</feature>
<dbReference type="AlphaFoldDB" id="A0A6B9FL80"/>
<accession>A0A6B9FL80</accession>
<evidence type="ECO:0000256" key="7">
    <source>
        <dbReference type="SAM" id="Phobius"/>
    </source>
</evidence>
<evidence type="ECO:0000256" key="5">
    <source>
        <dbReference type="ARBA" id="ARBA00023136"/>
    </source>
</evidence>
<feature type="region of interest" description="Disordered" evidence="6">
    <location>
        <begin position="1"/>
        <end position="30"/>
    </location>
</feature>
<dbReference type="RefSeq" id="WP_010682980.1">
    <property type="nucleotide sequence ID" value="NZ_CP043538.1"/>
</dbReference>
<dbReference type="GO" id="GO:0005886">
    <property type="term" value="C:plasma membrane"/>
    <property type="evidence" value="ECO:0007669"/>
    <property type="project" value="UniProtKB-SubCell"/>
</dbReference>
<dbReference type="EMBL" id="CP043538">
    <property type="protein sequence ID" value="QGY02486.1"/>
    <property type="molecule type" value="Genomic_DNA"/>
</dbReference>
<evidence type="ECO:0000256" key="4">
    <source>
        <dbReference type="ARBA" id="ARBA00022989"/>
    </source>
</evidence>
<evidence type="ECO:0000256" key="2">
    <source>
        <dbReference type="ARBA" id="ARBA00022475"/>
    </source>
</evidence>
<gene>
    <name evidence="8" type="ORF">MMSR116_11835</name>
</gene>
<dbReference type="PANTHER" id="PTHR30482">
    <property type="entry name" value="HIGH-AFFINITY BRANCHED-CHAIN AMINO ACID TRANSPORT SYSTEM PERMEASE"/>
    <property type="match status" value="1"/>
</dbReference>
<keyword evidence="4 7" id="KW-1133">Transmembrane helix</keyword>
<dbReference type="PANTHER" id="PTHR30482:SF17">
    <property type="entry name" value="ABC TRANSPORTER ATP-BINDING PROTEIN"/>
    <property type="match status" value="1"/>
</dbReference>
<dbReference type="Proteomes" id="UP000012488">
    <property type="component" value="Chromosome"/>
</dbReference>
<feature type="transmembrane region" description="Helical" evidence="7">
    <location>
        <begin position="91"/>
        <end position="109"/>
    </location>
</feature>
<dbReference type="KEGG" id="mmes:MMSR116_11835"/>
<feature type="transmembrane region" description="Helical" evidence="7">
    <location>
        <begin position="115"/>
        <end position="134"/>
    </location>
</feature>
<feature type="transmembrane region" description="Helical" evidence="7">
    <location>
        <begin position="279"/>
        <end position="302"/>
    </location>
</feature>
<keyword evidence="2" id="KW-1003">Cell membrane</keyword>
<dbReference type="InterPro" id="IPR043428">
    <property type="entry name" value="LivM-like"/>
</dbReference>